<protein>
    <submittedName>
        <fullName evidence="1">Uncharacterized protein</fullName>
    </submittedName>
</protein>
<feature type="non-terminal residue" evidence="1">
    <location>
        <position position="30"/>
    </location>
</feature>
<reference evidence="1" key="1">
    <citation type="journal article" date="2014" name="Front. Microbiol.">
        <title>High frequency of phylogenetically diverse reductive dehalogenase-homologous genes in deep subseafloor sedimentary metagenomes.</title>
        <authorList>
            <person name="Kawai M."/>
            <person name="Futagami T."/>
            <person name="Toyoda A."/>
            <person name="Takaki Y."/>
            <person name="Nishi S."/>
            <person name="Hori S."/>
            <person name="Arai W."/>
            <person name="Tsubouchi T."/>
            <person name="Morono Y."/>
            <person name="Uchiyama I."/>
            <person name="Ito T."/>
            <person name="Fujiyama A."/>
            <person name="Inagaki F."/>
            <person name="Takami H."/>
        </authorList>
    </citation>
    <scope>NUCLEOTIDE SEQUENCE</scope>
    <source>
        <strain evidence="1">Expedition CK06-06</strain>
    </source>
</reference>
<organism evidence="1">
    <name type="scientific">marine sediment metagenome</name>
    <dbReference type="NCBI Taxonomy" id="412755"/>
    <lineage>
        <taxon>unclassified sequences</taxon>
        <taxon>metagenomes</taxon>
        <taxon>ecological metagenomes</taxon>
    </lineage>
</organism>
<gene>
    <name evidence="1" type="ORF">S12H4_26283</name>
</gene>
<dbReference type="EMBL" id="BARW01014895">
    <property type="protein sequence ID" value="GAI81246.1"/>
    <property type="molecule type" value="Genomic_DNA"/>
</dbReference>
<dbReference type="AlphaFoldDB" id="X1SQ23"/>
<name>X1SQ23_9ZZZZ</name>
<comment type="caution">
    <text evidence="1">The sequence shown here is derived from an EMBL/GenBank/DDBJ whole genome shotgun (WGS) entry which is preliminary data.</text>
</comment>
<sequence length="30" mass="3302">MTLYGEWGGAVGKWVPAGSILVYGDYNIKR</sequence>
<accession>X1SQ23</accession>
<evidence type="ECO:0000313" key="1">
    <source>
        <dbReference type="EMBL" id="GAI81246.1"/>
    </source>
</evidence>
<proteinExistence type="predicted"/>